<sequence>MDTLLDVVKVEARPGYRLELVFENGEQRIFDMSPYMDKKPFDQQKSRTCF</sequence>
<dbReference type="EMBL" id="CAADHB010000152">
    <property type="protein sequence ID" value="VFK80754.1"/>
    <property type="molecule type" value="Genomic_DNA"/>
</dbReference>
<evidence type="ECO:0008006" key="4">
    <source>
        <dbReference type="Google" id="ProtNLM"/>
    </source>
</evidence>
<dbReference type="EMBL" id="CAADFU010000094">
    <property type="protein sequence ID" value="VFK47386.1"/>
    <property type="molecule type" value="Genomic_DNA"/>
</dbReference>
<evidence type="ECO:0000313" key="1">
    <source>
        <dbReference type="EMBL" id="VFK41138.1"/>
    </source>
</evidence>
<name>A0A450YHU8_9GAMM</name>
<organism evidence="1">
    <name type="scientific">Candidatus Kentrum sp. SD</name>
    <dbReference type="NCBI Taxonomy" id="2126332"/>
    <lineage>
        <taxon>Bacteria</taxon>
        <taxon>Pseudomonadati</taxon>
        <taxon>Pseudomonadota</taxon>
        <taxon>Gammaproteobacteria</taxon>
        <taxon>Candidatus Kentrum</taxon>
    </lineage>
</organism>
<accession>A0A450YHU8</accession>
<evidence type="ECO:0000313" key="3">
    <source>
        <dbReference type="EMBL" id="VFK80754.1"/>
    </source>
</evidence>
<dbReference type="InterPro" id="IPR018841">
    <property type="entry name" value="DUF2442"/>
</dbReference>
<dbReference type="Pfam" id="PF10387">
    <property type="entry name" value="DUF2442"/>
    <property type="match status" value="1"/>
</dbReference>
<dbReference type="AlphaFoldDB" id="A0A450YHU8"/>
<reference evidence="1" key="1">
    <citation type="submission" date="2019-02" db="EMBL/GenBank/DDBJ databases">
        <authorList>
            <person name="Gruber-Vodicka R. H."/>
            <person name="Seah K. B. B."/>
        </authorList>
    </citation>
    <scope>NUCLEOTIDE SEQUENCE</scope>
    <source>
        <strain evidence="3">BECK_S127</strain>
        <strain evidence="2">BECK_S1320</strain>
        <strain evidence="1">BECK_S1321</strain>
    </source>
</reference>
<protein>
    <recommendedName>
        <fullName evidence="4">DUF2442 domain-containing protein</fullName>
    </recommendedName>
</protein>
<dbReference type="Gene3D" id="3.30.2020.10">
    <property type="entry name" value="NE0471-like N-terminal domain"/>
    <property type="match status" value="1"/>
</dbReference>
<dbReference type="InterPro" id="IPR036782">
    <property type="entry name" value="NE0471-like_N"/>
</dbReference>
<proteinExistence type="predicted"/>
<dbReference type="EMBL" id="CAADFR010000086">
    <property type="protein sequence ID" value="VFK41138.1"/>
    <property type="molecule type" value="Genomic_DNA"/>
</dbReference>
<gene>
    <name evidence="3" type="ORF">BECKSD772D_GA0070982_11522</name>
    <name evidence="2" type="ORF">BECKSD772E_GA0070983_10941</name>
    <name evidence="1" type="ORF">BECKSD772F_GA0070984_10861</name>
</gene>
<dbReference type="SUPFAM" id="SSF143880">
    <property type="entry name" value="NE0471 N-terminal domain-like"/>
    <property type="match status" value="1"/>
</dbReference>
<evidence type="ECO:0000313" key="2">
    <source>
        <dbReference type="EMBL" id="VFK47386.1"/>
    </source>
</evidence>